<feature type="domain" description="Tryptophan synthase beta chain-like PALP" evidence="4">
    <location>
        <begin position="7"/>
        <end position="271"/>
    </location>
</feature>
<dbReference type="Gene3D" id="3.40.50.1100">
    <property type="match status" value="2"/>
</dbReference>
<keyword evidence="3" id="KW-0456">Lyase</keyword>
<dbReference type="InterPro" id="IPR036052">
    <property type="entry name" value="TrpB-like_PALP_sf"/>
</dbReference>
<dbReference type="AlphaFoldDB" id="T1BS87"/>
<dbReference type="PANTHER" id="PTHR48078:SF6">
    <property type="entry name" value="L-THREONINE DEHYDRATASE CATABOLIC TDCB"/>
    <property type="match status" value="1"/>
</dbReference>
<reference evidence="5" key="2">
    <citation type="journal article" date="2014" name="ISME J.">
        <title>Microbial stratification in low pH oxic and suboxic macroscopic growths along an acid mine drainage.</title>
        <authorList>
            <person name="Mendez-Garcia C."/>
            <person name="Mesa V."/>
            <person name="Sprenger R.R."/>
            <person name="Richter M."/>
            <person name="Diez M.S."/>
            <person name="Solano J."/>
            <person name="Bargiela R."/>
            <person name="Golyshina O.V."/>
            <person name="Manteca A."/>
            <person name="Ramos J.L."/>
            <person name="Gallego J.R."/>
            <person name="Llorente I."/>
            <person name="Martins Dos Santos V.A."/>
            <person name="Jensen O.N."/>
            <person name="Pelaez A.I."/>
            <person name="Sanchez J."/>
            <person name="Ferrer M."/>
        </authorList>
    </citation>
    <scope>NUCLEOTIDE SEQUENCE</scope>
</reference>
<dbReference type="GO" id="GO:0003941">
    <property type="term" value="F:L-serine ammonia-lyase activity"/>
    <property type="evidence" value="ECO:0007669"/>
    <property type="project" value="TreeGrafter"/>
</dbReference>
<evidence type="ECO:0000259" key="4">
    <source>
        <dbReference type="Pfam" id="PF00291"/>
    </source>
</evidence>
<dbReference type="NCBIfam" id="NF006050">
    <property type="entry name" value="PRK08197.1"/>
    <property type="match status" value="1"/>
</dbReference>
<dbReference type="SUPFAM" id="SSF53686">
    <property type="entry name" value="Tryptophan synthase beta subunit-like PLP-dependent enzymes"/>
    <property type="match status" value="1"/>
</dbReference>
<evidence type="ECO:0000256" key="3">
    <source>
        <dbReference type="ARBA" id="ARBA00023239"/>
    </source>
</evidence>
<evidence type="ECO:0000256" key="1">
    <source>
        <dbReference type="ARBA" id="ARBA00001933"/>
    </source>
</evidence>
<protein>
    <submittedName>
        <fullName evidence="5">Threonine synthase</fullName>
    </submittedName>
</protein>
<dbReference type="GO" id="GO:0006565">
    <property type="term" value="P:L-serine catabolic process"/>
    <property type="evidence" value="ECO:0007669"/>
    <property type="project" value="TreeGrafter"/>
</dbReference>
<dbReference type="InterPro" id="IPR050147">
    <property type="entry name" value="Ser/Thr_Dehydratase"/>
</dbReference>
<dbReference type="InterPro" id="IPR001926">
    <property type="entry name" value="TrpB-like_PALP"/>
</dbReference>
<dbReference type="GO" id="GO:0009097">
    <property type="term" value="P:isoleucine biosynthetic process"/>
    <property type="evidence" value="ECO:0007669"/>
    <property type="project" value="TreeGrafter"/>
</dbReference>
<dbReference type="GO" id="GO:0030170">
    <property type="term" value="F:pyridoxal phosphate binding"/>
    <property type="evidence" value="ECO:0007669"/>
    <property type="project" value="InterPro"/>
</dbReference>
<dbReference type="GO" id="GO:0004794">
    <property type="term" value="F:threonine deaminase activity"/>
    <property type="evidence" value="ECO:0007669"/>
    <property type="project" value="TreeGrafter"/>
</dbReference>
<dbReference type="PANTHER" id="PTHR48078">
    <property type="entry name" value="THREONINE DEHYDRATASE, MITOCHONDRIAL-RELATED"/>
    <property type="match status" value="1"/>
</dbReference>
<name>T1BS87_9ZZZZ</name>
<accession>T1BS87</accession>
<proteinExistence type="predicted"/>
<dbReference type="EMBL" id="AUZY01002219">
    <property type="protein sequence ID" value="EQD72727.1"/>
    <property type="molecule type" value="Genomic_DNA"/>
</dbReference>
<dbReference type="GO" id="GO:0006567">
    <property type="term" value="P:L-threonine catabolic process"/>
    <property type="evidence" value="ECO:0007669"/>
    <property type="project" value="TreeGrafter"/>
</dbReference>
<feature type="non-terminal residue" evidence="5">
    <location>
        <position position="271"/>
    </location>
</feature>
<keyword evidence="2" id="KW-0663">Pyridoxal phosphate</keyword>
<organism evidence="5">
    <name type="scientific">mine drainage metagenome</name>
    <dbReference type="NCBI Taxonomy" id="410659"/>
    <lineage>
        <taxon>unclassified sequences</taxon>
        <taxon>metagenomes</taxon>
        <taxon>ecological metagenomes</taxon>
    </lineage>
</organism>
<comment type="caution">
    <text evidence="5">The sequence shown here is derived from an EMBL/GenBank/DDBJ whole genome shotgun (WGS) entry which is preliminary data.</text>
</comment>
<evidence type="ECO:0000313" key="5">
    <source>
        <dbReference type="EMBL" id="EQD72727.1"/>
    </source>
</evidence>
<dbReference type="PROSITE" id="PS00165">
    <property type="entry name" value="DEHYDRATASE_SER_THR"/>
    <property type="match status" value="1"/>
</dbReference>
<gene>
    <name evidence="5" type="ORF">B1B_03598</name>
</gene>
<comment type="cofactor">
    <cofactor evidence="1">
        <name>pyridoxal 5'-phosphate</name>
        <dbReference type="ChEBI" id="CHEBI:597326"/>
    </cofactor>
</comment>
<sequence>MPDVPGADGVRVSLKDDGTMPTGSFKARGMAVAVSRARELGARALFAPTAGNAGIALSAYSARAGLAARVYLPEIGTESVQSACRAYGAGVVPVRGTIRDAGNAGRAAEAGSGAFEMSTLREPYRLEGKKTMGYEILEQLGPEVPDAIIYPTGGGTGLVGMYKAFRELRALGLTDARPRFYAVQAEGCAPVVRALRDGAPRCEPWSEPATLAPGLLVPAPFASERILEAVRESRGGGVAVSDRSIVEAMAVLATRYGISASPEGAAPLAAL</sequence>
<evidence type="ECO:0000256" key="2">
    <source>
        <dbReference type="ARBA" id="ARBA00022898"/>
    </source>
</evidence>
<reference evidence="5" key="1">
    <citation type="submission" date="2013-08" db="EMBL/GenBank/DDBJ databases">
        <authorList>
            <person name="Mendez C."/>
            <person name="Richter M."/>
            <person name="Ferrer M."/>
            <person name="Sanchez J."/>
        </authorList>
    </citation>
    <scope>NUCLEOTIDE SEQUENCE</scope>
</reference>
<dbReference type="InterPro" id="IPR000634">
    <property type="entry name" value="Ser/Thr_deHydtase_PyrdxlP-BS"/>
</dbReference>
<dbReference type="Pfam" id="PF00291">
    <property type="entry name" value="PALP"/>
    <property type="match status" value="1"/>
</dbReference>